<feature type="binding site" evidence="6">
    <location>
        <begin position="59"/>
        <end position="61"/>
    </location>
    <ligand>
        <name>substrate</name>
    </ligand>
</feature>
<dbReference type="PROSITE" id="PS00482">
    <property type="entry name" value="DIHYDROOROTASE_1"/>
    <property type="match status" value="1"/>
</dbReference>
<dbReference type="Proteomes" id="UP000824175">
    <property type="component" value="Unassembled WGS sequence"/>
</dbReference>
<comment type="similarity">
    <text evidence="2 6">Belongs to the metallo-dependent hydrolases superfamily. DHOase family. Class I DHOase subfamily.</text>
</comment>
<keyword evidence="6" id="KW-0862">Zinc</keyword>
<feature type="active site" evidence="6">
    <location>
        <position position="301"/>
    </location>
</feature>
<feature type="binding site" evidence="6">
    <location>
        <position position="91"/>
    </location>
    <ligand>
        <name>substrate</name>
    </ligand>
</feature>
<evidence type="ECO:0000256" key="2">
    <source>
        <dbReference type="ARBA" id="ARBA00010286"/>
    </source>
</evidence>
<dbReference type="InterPro" id="IPR024403">
    <property type="entry name" value="DHOase_cat"/>
</dbReference>
<name>A0A9D1L0F1_9FIRM</name>
<dbReference type="HAMAP" id="MF_00220_B">
    <property type="entry name" value="PyrC_classI_B"/>
    <property type="match status" value="1"/>
</dbReference>
<dbReference type="PANTHER" id="PTHR43668">
    <property type="entry name" value="ALLANTOINASE"/>
    <property type="match status" value="1"/>
</dbReference>
<keyword evidence="4 6" id="KW-0378">Hydrolase</keyword>
<gene>
    <name evidence="6" type="primary">pyrC</name>
    <name evidence="8" type="ORF">IAD15_06430</name>
</gene>
<dbReference type="EC" id="3.5.2.3" evidence="6"/>
<evidence type="ECO:0000256" key="4">
    <source>
        <dbReference type="ARBA" id="ARBA00022801"/>
    </source>
</evidence>
<dbReference type="SUPFAM" id="SSF51338">
    <property type="entry name" value="Composite domain of metallo-dependent hydrolases"/>
    <property type="match status" value="1"/>
</dbReference>
<feature type="binding site" evidence="6">
    <location>
        <position position="301"/>
    </location>
    <ligand>
        <name>Zn(2+)</name>
        <dbReference type="ChEBI" id="CHEBI:29105"/>
        <label>1</label>
    </ligand>
</feature>
<dbReference type="GO" id="GO:0004151">
    <property type="term" value="F:dihydroorotase activity"/>
    <property type="evidence" value="ECO:0007669"/>
    <property type="project" value="UniProtKB-UniRule"/>
</dbReference>
<evidence type="ECO:0000256" key="6">
    <source>
        <dbReference type="HAMAP-Rule" id="MF_00220"/>
    </source>
</evidence>
<evidence type="ECO:0000256" key="3">
    <source>
        <dbReference type="ARBA" id="ARBA00022723"/>
    </source>
</evidence>
<evidence type="ECO:0000313" key="9">
    <source>
        <dbReference type="Proteomes" id="UP000824175"/>
    </source>
</evidence>
<comment type="catalytic activity">
    <reaction evidence="6">
        <text>(S)-dihydroorotate + H2O = N-carbamoyl-L-aspartate + H(+)</text>
        <dbReference type="Rhea" id="RHEA:24296"/>
        <dbReference type="ChEBI" id="CHEBI:15377"/>
        <dbReference type="ChEBI" id="CHEBI:15378"/>
        <dbReference type="ChEBI" id="CHEBI:30864"/>
        <dbReference type="ChEBI" id="CHEBI:32814"/>
        <dbReference type="EC" id="3.5.2.3"/>
    </reaction>
</comment>
<feature type="binding site" evidence="6">
    <location>
        <position position="59"/>
    </location>
    <ligand>
        <name>Zn(2+)</name>
        <dbReference type="ChEBI" id="CHEBI:29105"/>
        <label>1</label>
    </ligand>
</feature>
<evidence type="ECO:0000313" key="8">
    <source>
        <dbReference type="EMBL" id="HIU13690.1"/>
    </source>
</evidence>
<dbReference type="GO" id="GO:0044205">
    <property type="term" value="P:'de novo' UMP biosynthetic process"/>
    <property type="evidence" value="ECO:0007669"/>
    <property type="project" value="UniProtKB-UniRule"/>
</dbReference>
<feature type="binding site" evidence="6">
    <location>
        <position position="305"/>
    </location>
    <ligand>
        <name>substrate</name>
    </ligand>
</feature>
<dbReference type="AlphaFoldDB" id="A0A9D1L0F1"/>
<dbReference type="NCBIfam" id="TIGR00857">
    <property type="entry name" value="pyrC_multi"/>
    <property type="match status" value="1"/>
</dbReference>
<feature type="binding site" evidence="6">
    <location>
        <position position="274"/>
    </location>
    <ligand>
        <name>substrate</name>
    </ligand>
</feature>
<dbReference type="InterPro" id="IPR050138">
    <property type="entry name" value="DHOase/Allantoinase_Hydrolase"/>
</dbReference>
<dbReference type="InterPro" id="IPR032466">
    <property type="entry name" value="Metal_Hydrolase"/>
</dbReference>
<dbReference type="CDD" id="cd01317">
    <property type="entry name" value="DHOase_IIa"/>
    <property type="match status" value="1"/>
</dbReference>
<feature type="binding site" evidence="6">
    <location>
        <position position="175"/>
    </location>
    <ligand>
        <name>Zn(2+)</name>
        <dbReference type="ChEBI" id="CHEBI:29105"/>
        <label>2</label>
    </ligand>
</feature>
<dbReference type="GO" id="GO:0008270">
    <property type="term" value="F:zinc ion binding"/>
    <property type="evidence" value="ECO:0007669"/>
    <property type="project" value="UniProtKB-UniRule"/>
</dbReference>
<accession>A0A9D1L0F1</accession>
<comment type="pathway">
    <text evidence="6">Pyrimidine metabolism; UMP biosynthesis via de novo pathway; (S)-dihydroorotate from bicarbonate: step 3/3.</text>
</comment>
<evidence type="ECO:0000259" key="7">
    <source>
        <dbReference type="Pfam" id="PF12890"/>
    </source>
</evidence>
<comment type="caution">
    <text evidence="6">Lacks conserved residue(s) required for the propagation of feature annotation.</text>
</comment>
<feature type="binding site" evidence="6">
    <location>
        <position position="148"/>
    </location>
    <ligand>
        <name>Zn(2+)</name>
        <dbReference type="ChEBI" id="CHEBI:29105"/>
        <label>2</label>
    </ligand>
</feature>
<feature type="binding site" evidence="6">
    <location>
        <position position="57"/>
    </location>
    <ligand>
        <name>Zn(2+)</name>
        <dbReference type="ChEBI" id="CHEBI:29105"/>
        <label>1</label>
    </ligand>
</feature>
<comment type="cofactor">
    <cofactor evidence="6">
        <name>Zn(2+)</name>
        <dbReference type="ChEBI" id="CHEBI:29105"/>
    </cofactor>
    <text evidence="6">Binds 2 Zn(2+) ions per subunit.</text>
</comment>
<dbReference type="GO" id="GO:0004038">
    <property type="term" value="F:allantoinase activity"/>
    <property type="evidence" value="ECO:0007669"/>
    <property type="project" value="TreeGrafter"/>
</dbReference>
<feature type="binding site" evidence="6">
    <location>
        <position position="148"/>
    </location>
    <ligand>
        <name>Zn(2+)</name>
        <dbReference type="ChEBI" id="CHEBI:29105"/>
        <label>1</label>
    </ligand>
</feature>
<proteinExistence type="inferred from homology"/>
<dbReference type="PANTHER" id="PTHR43668:SF2">
    <property type="entry name" value="ALLANTOINASE"/>
    <property type="match status" value="1"/>
</dbReference>
<dbReference type="InterPro" id="IPR004722">
    <property type="entry name" value="DHOase"/>
</dbReference>
<comment type="caution">
    <text evidence="8">The sequence shown here is derived from an EMBL/GenBank/DDBJ whole genome shotgun (WGS) entry which is preliminary data.</text>
</comment>
<keyword evidence="3 6" id="KW-0479">Metal-binding</keyword>
<feature type="binding site" evidence="6">
    <location>
        <position position="228"/>
    </location>
    <ligand>
        <name>Zn(2+)</name>
        <dbReference type="ChEBI" id="CHEBI:29105"/>
        <label>2</label>
    </ligand>
</feature>
<dbReference type="SUPFAM" id="SSF51556">
    <property type="entry name" value="Metallo-dependent hydrolases"/>
    <property type="match status" value="1"/>
</dbReference>
<dbReference type="EMBL" id="DVMJ01000053">
    <property type="protein sequence ID" value="HIU13690.1"/>
    <property type="molecule type" value="Genomic_DNA"/>
</dbReference>
<dbReference type="InterPro" id="IPR002195">
    <property type="entry name" value="Dihydroorotase_CS"/>
</dbReference>
<keyword evidence="5 6" id="KW-0665">Pyrimidine biosynthesis</keyword>
<dbReference type="PROSITE" id="PS00483">
    <property type="entry name" value="DIHYDROOROTASE_2"/>
    <property type="match status" value="1"/>
</dbReference>
<organism evidence="8 9">
    <name type="scientific">Candidatus Fimiplasma intestinipullorum</name>
    <dbReference type="NCBI Taxonomy" id="2840825"/>
    <lineage>
        <taxon>Bacteria</taxon>
        <taxon>Bacillati</taxon>
        <taxon>Bacillota</taxon>
        <taxon>Clostridia</taxon>
        <taxon>Eubacteriales</taxon>
        <taxon>Candidatus Fimiplasma</taxon>
    </lineage>
</organism>
<reference evidence="8" key="1">
    <citation type="submission" date="2020-10" db="EMBL/GenBank/DDBJ databases">
        <authorList>
            <person name="Gilroy R."/>
        </authorList>
    </citation>
    <scope>NUCLEOTIDE SEQUENCE</scope>
    <source>
        <strain evidence="8">CHK195-11698</strain>
    </source>
</reference>
<evidence type="ECO:0000256" key="5">
    <source>
        <dbReference type="ARBA" id="ARBA00022975"/>
    </source>
</evidence>
<dbReference type="InterPro" id="IPR011059">
    <property type="entry name" value="Metal-dep_hydrolase_composite"/>
</dbReference>
<dbReference type="GO" id="GO:0006145">
    <property type="term" value="P:purine nucleobase catabolic process"/>
    <property type="evidence" value="ECO:0007669"/>
    <property type="project" value="TreeGrafter"/>
</dbReference>
<dbReference type="Pfam" id="PF12890">
    <property type="entry name" value="DHOase"/>
    <property type="match status" value="1"/>
</dbReference>
<sequence>MLIQNVRVIDPLTQTDKVTHVHIQNDRISDISSNIPNDPEVIDGTGLILCPGLVDVHVHFRDPGQTHKEDIQTGAQSAARGGYTHVLCMANTRPIIDTVERYQEVTQRMAKLPIHVYQAAAISVGFQGRELTDMVRLKEAGVRLFTDDGIPLRDEGFVKAAMQLASKLQVPLSFHEEDPHYIGYAGINEGRISRQLGFQGADRMAEIVMVERDINLAKETDAIINIQHISSKEAVELVRQAKKEGIHVHAEACPHHFTLNEEAVLQYQSLAKMNPPLREESDRLAIIEGLRDGTLDLIATDHAPHSAQEKQVALQKAPSGIIGLETAFALGYQELVLKGYLSLPALIEKMTLNPARLIGLEQGLQVGHEANFTLIDPNAKWKVDHFASRSSNSPFMGWELTGQIVATYARGKCVYRR</sequence>
<dbReference type="Gene3D" id="3.20.20.140">
    <property type="entry name" value="Metal-dependent hydrolases"/>
    <property type="match status" value="1"/>
</dbReference>
<comment type="function">
    <text evidence="1 6">Catalyzes the reversible cyclization of carbamoyl aspartate to dihydroorotate.</text>
</comment>
<protein>
    <recommendedName>
        <fullName evidence="6">Dihydroorotase</fullName>
        <shortName evidence="6">DHOase</shortName>
        <ecNumber evidence="6">3.5.2.3</ecNumber>
    </recommendedName>
</protein>
<dbReference type="GO" id="GO:0005737">
    <property type="term" value="C:cytoplasm"/>
    <property type="evidence" value="ECO:0007669"/>
    <property type="project" value="TreeGrafter"/>
</dbReference>
<feature type="domain" description="Dihydroorotase catalytic" evidence="7">
    <location>
        <begin position="48"/>
        <end position="233"/>
    </location>
</feature>
<evidence type="ECO:0000256" key="1">
    <source>
        <dbReference type="ARBA" id="ARBA00002368"/>
    </source>
</evidence>
<reference evidence="8" key="2">
    <citation type="journal article" date="2021" name="PeerJ">
        <title>Extensive microbial diversity within the chicken gut microbiome revealed by metagenomics and culture.</title>
        <authorList>
            <person name="Gilroy R."/>
            <person name="Ravi A."/>
            <person name="Getino M."/>
            <person name="Pursley I."/>
            <person name="Horton D.L."/>
            <person name="Alikhan N.F."/>
            <person name="Baker D."/>
            <person name="Gharbi K."/>
            <person name="Hall N."/>
            <person name="Watson M."/>
            <person name="Adriaenssens E.M."/>
            <person name="Foster-Nyarko E."/>
            <person name="Jarju S."/>
            <person name="Secka A."/>
            <person name="Antonio M."/>
            <person name="Oren A."/>
            <person name="Chaudhuri R.R."/>
            <person name="La Ragione R."/>
            <person name="Hildebrand F."/>
            <person name="Pallen M.J."/>
        </authorList>
    </citation>
    <scope>NUCLEOTIDE SEQUENCE</scope>
    <source>
        <strain evidence="8">CHK195-11698</strain>
    </source>
</reference>